<evidence type="ECO:0000313" key="4">
    <source>
        <dbReference type="Proteomes" id="UP000070533"/>
    </source>
</evidence>
<keyword evidence="2" id="KW-1133">Transmembrane helix</keyword>
<feature type="region of interest" description="Disordered" evidence="1">
    <location>
        <begin position="140"/>
        <end position="186"/>
    </location>
</feature>
<proteinExistence type="predicted"/>
<keyword evidence="4" id="KW-1185">Reference proteome</keyword>
<evidence type="ECO:0000256" key="2">
    <source>
        <dbReference type="SAM" id="Phobius"/>
    </source>
</evidence>
<dbReference type="PATRIC" id="fig|28128.5.peg.680"/>
<keyword evidence="2" id="KW-0812">Transmembrane</keyword>
<name>A0A133QHM6_9BACT</name>
<keyword evidence="2" id="KW-0472">Membrane</keyword>
<accession>A0A133QHM6</accession>
<comment type="caution">
    <text evidence="3">The sequence shown here is derived from an EMBL/GenBank/DDBJ whole genome shotgun (WGS) entry which is preliminary data.</text>
</comment>
<dbReference type="Proteomes" id="UP000070533">
    <property type="component" value="Unassembled WGS sequence"/>
</dbReference>
<feature type="transmembrane region" description="Helical" evidence="2">
    <location>
        <begin position="79"/>
        <end position="100"/>
    </location>
</feature>
<dbReference type="STRING" id="28128.HMPREF3226_00672"/>
<gene>
    <name evidence="3" type="ORF">HMPREF3226_00672</name>
</gene>
<protein>
    <submittedName>
        <fullName evidence="3">MJ0042 family finger-like domain protein</fullName>
    </submittedName>
</protein>
<evidence type="ECO:0000313" key="3">
    <source>
        <dbReference type="EMBL" id="KXA42391.1"/>
    </source>
</evidence>
<dbReference type="RefSeq" id="WP_060940284.1">
    <property type="nucleotide sequence ID" value="NZ_KQ957204.1"/>
</dbReference>
<sequence length="186" mass="20293">MKYQITCDNCGTQFIIEAEQGQTVECKCPHCHGVMDITLPLVTSARQYGEQPVKNIQSGNFRPQPMSKSSGPEKADHTVLIGVIAGLVLVGLAIGAYFLFGQKHEPTEPDPTSAVVDTIPYQIETEPTYEPPIDTAVVPSAPEDIEQVQTQEEHHVTDTASTKPSSEEDAKIDDTPKDNETTDINQ</sequence>
<organism evidence="3 4">
    <name type="scientific">Prevotella corporis</name>
    <dbReference type="NCBI Taxonomy" id="28128"/>
    <lineage>
        <taxon>Bacteria</taxon>
        <taxon>Pseudomonadati</taxon>
        <taxon>Bacteroidota</taxon>
        <taxon>Bacteroidia</taxon>
        <taxon>Bacteroidales</taxon>
        <taxon>Prevotellaceae</taxon>
        <taxon>Prevotella</taxon>
    </lineage>
</organism>
<reference evidence="4" key="1">
    <citation type="submission" date="2016-01" db="EMBL/GenBank/DDBJ databases">
        <authorList>
            <person name="Mitreva M."/>
            <person name="Pepin K.H."/>
            <person name="Mihindukulasuriya K.A."/>
            <person name="Fulton R."/>
            <person name="Fronick C."/>
            <person name="O'Laughlin M."/>
            <person name="Miner T."/>
            <person name="Herter B."/>
            <person name="Rosa B.A."/>
            <person name="Cordes M."/>
            <person name="Tomlinson C."/>
            <person name="Wollam A."/>
            <person name="Palsikar V.B."/>
            <person name="Mardis E.R."/>
            <person name="Wilson R.K."/>
        </authorList>
    </citation>
    <scope>NUCLEOTIDE SEQUENCE [LARGE SCALE GENOMIC DNA]</scope>
    <source>
        <strain evidence="4">MJR7716</strain>
    </source>
</reference>
<feature type="compositionally biased region" description="Basic and acidic residues" evidence="1">
    <location>
        <begin position="165"/>
        <end position="180"/>
    </location>
</feature>
<evidence type="ECO:0000256" key="1">
    <source>
        <dbReference type="SAM" id="MobiDB-lite"/>
    </source>
</evidence>
<dbReference type="EMBL" id="LRQG01000036">
    <property type="protein sequence ID" value="KXA42391.1"/>
    <property type="molecule type" value="Genomic_DNA"/>
</dbReference>
<dbReference type="AlphaFoldDB" id="A0A133QHM6"/>